<keyword evidence="2" id="KW-0732">Signal</keyword>
<organism evidence="3 4">
    <name type="scientific">Ramalina farinacea</name>
    <dbReference type="NCBI Taxonomy" id="258253"/>
    <lineage>
        <taxon>Eukaryota</taxon>
        <taxon>Fungi</taxon>
        <taxon>Dikarya</taxon>
        <taxon>Ascomycota</taxon>
        <taxon>Pezizomycotina</taxon>
        <taxon>Lecanoromycetes</taxon>
        <taxon>OSLEUM clade</taxon>
        <taxon>Lecanoromycetidae</taxon>
        <taxon>Lecanorales</taxon>
        <taxon>Lecanorineae</taxon>
        <taxon>Ramalinaceae</taxon>
        <taxon>Ramalina</taxon>
    </lineage>
</organism>
<feature type="signal peptide" evidence="2">
    <location>
        <begin position="1"/>
        <end position="22"/>
    </location>
</feature>
<evidence type="ECO:0000313" key="3">
    <source>
        <dbReference type="EMBL" id="MDI1491556.1"/>
    </source>
</evidence>
<reference evidence="3" key="1">
    <citation type="journal article" date="2023" name="Genome Biol. Evol.">
        <title>First Whole Genome Sequence and Flow Cytometry Genome Size Data for the Lichen-Forming Fungus Ramalina farinacea (Ascomycota).</title>
        <authorList>
            <person name="Llewellyn T."/>
            <person name="Mian S."/>
            <person name="Hill R."/>
            <person name="Leitch I.J."/>
            <person name="Gaya E."/>
        </authorList>
    </citation>
    <scope>NUCLEOTIDE SEQUENCE</scope>
    <source>
        <strain evidence="3">LIQ254RAFAR</strain>
    </source>
</reference>
<evidence type="ECO:0000313" key="4">
    <source>
        <dbReference type="Proteomes" id="UP001161017"/>
    </source>
</evidence>
<gene>
    <name evidence="3" type="ORF">OHK93_002765</name>
</gene>
<accession>A0AA43QRZ9</accession>
<feature type="chain" id="PRO_5041422748" evidence="2">
    <location>
        <begin position="23"/>
        <end position="228"/>
    </location>
</feature>
<dbReference type="Proteomes" id="UP001161017">
    <property type="component" value="Unassembled WGS sequence"/>
</dbReference>
<name>A0AA43QRZ9_9LECA</name>
<feature type="compositionally biased region" description="Polar residues" evidence="1">
    <location>
        <begin position="208"/>
        <end position="228"/>
    </location>
</feature>
<evidence type="ECO:0000256" key="1">
    <source>
        <dbReference type="SAM" id="MobiDB-lite"/>
    </source>
</evidence>
<evidence type="ECO:0000256" key="2">
    <source>
        <dbReference type="SAM" id="SignalP"/>
    </source>
</evidence>
<feature type="region of interest" description="Disordered" evidence="1">
    <location>
        <begin position="203"/>
        <end position="228"/>
    </location>
</feature>
<keyword evidence="4" id="KW-1185">Reference proteome</keyword>
<protein>
    <submittedName>
        <fullName evidence="3">Uncharacterized protein</fullName>
    </submittedName>
</protein>
<dbReference type="EMBL" id="JAPUFD010000015">
    <property type="protein sequence ID" value="MDI1491556.1"/>
    <property type="molecule type" value="Genomic_DNA"/>
</dbReference>
<sequence>MYFTKGLLTLLASTTLTTLVTSTPIDSKAIAARDAEAAKLAPRFQNFDDQVKGSADAWAALTQYCGGGSSKRDLEARAPQPPGGPWNEVKMGDSQAFAGIPIGLWTQNLKSCIGFGITADGGNHALGHFTSDESSKESQWDKFSGLVNGWTNIQGYVSKPDRSTNVDSIMTDEALDLMDKVTAQLIARMNSLGHTRITLRSMAPGSGDTDNTMSIDGQNNVLINGNAP</sequence>
<proteinExistence type="predicted"/>
<comment type="caution">
    <text evidence="3">The sequence shown here is derived from an EMBL/GenBank/DDBJ whole genome shotgun (WGS) entry which is preliminary data.</text>
</comment>
<dbReference type="AlphaFoldDB" id="A0AA43QRZ9"/>